<evidence type="ECO:0000313" key="3">
    <source>
        <dbReference type="Proteomes" id="UP000822688"/>
    </source>
</evidence>
<reference evidence="2" key="1">
    <citation type="submission" date="2020-06" db="EMBL/GenBank/DDBJ databases">
        <title>WGS assembly of Ceratodon purpureus strain R40.</title>
        <authorList>
            <person name="Carey S.B."/>
            <person name="Jenkins J."/>
            <person name="Shu S."/>
            <person name="Lovell J.T."/>
            <person name="Sreedasyam A."/>
            <person name="Maumus F."/>
            <person name="Tiley G.P."/>
            <person name="Fernandez-Pozo N."/>
            <person name="Barry K."/>
            <person name="Chen C."/>
            <person name="Wang M."/>
            <person name="Lipzen A."/>
            <person name="Daum C."/>
            <person name="Saski C.A."/>
            <person name="Payton A.C."/>
            <person name="Mcbreen J.C."/>
            <person name="Conrad R.E."/>
            <person name="Kollar L.M."/>
            <person name="Olsson S."/>
            <person name="Huttunen S."/>
            <person name="Landis J.B."/>
            <person name="Wickett N.J."/>
            <person name="Johnson M.G."/>
            <person name="Rensing S.A."/>
            <person name="Grimwood J."/>
            <person name="Schmutz J."/>
            <person name="Mcdaniel S.F."/>
        </authorList>
    </citation>
    <scope>NUCLEOTIDE SEQUENCE</scope>
    <source>
        <strain evidence="2">R40</strain>
    </source>
</reference>
<organism evidence="2 3">
    <name type="scientific">Ceratodon purpureus</name>
    <name type="common">Fire moss</name>
    <name type="synonym">Dicranum purpureum</name>
    <dbReference type="NCBI Taxonomy" id="3225"/>
    <lineage>
        <taxon>Eukaryota</taxon>
        <taxon>Viridiplantae</taxon>
        <taxon>Streptophyta</taxon>
        <taxon>Embryophyta</taxon>
        <taxon>Bryophyta</taxon>
        <taxon>Bryophytina</taxon>
        <taxon>Bryopsida</taxon>
        <taxon>Dicranidae</taxon>
        <taxon>Pseudoditrichales</taxon>
        <taxon>Ditrichaceae</taxon>
        <taxon>Ceratodon</taxon>
    </lineage>
</organism>
<feature type="region of interest" description="Disordered" evidence="1">
    <location>
        <begin position="78"/>
        <end position="104"/>
    </location>
</feature>
<evidence type="ECO:0000313" key="2">
    <source>
        <dbReference type="EMBL" id="KAG0563924.1"/>
    </source>
</evidence>
<dbReference type="Proteomes" id="UP000822688">
    <property type="component" value="Chromosome 8"/>
</dbReference>
<keyword evidence="3" id="KW-1185">Reference proteome</keyword>
<sequence>MKTKNVKGRVSKLLQQEVCTGVDGVFDATRRLCSDQALQGSFRGPLPTVPQVKLKLLYIMWRLQQYYTLTDVQTVPKHTTTNTQSSHTSSDIHSTWQTPNPVSGVNLAIPDSDETAYCPREQ</sequence>
<name>A0A8T0H0P4_CERPU</name>
<protein>
    <submittedName>
        <fullName evidence="2">Uncharacterized protein</fullName>
    </submittedName>
</protein>
<gene>
    <name evidence="2" type="ORF">KC19_8G070000</name>
</gene>
<dbReference type="AlphaFoldDB" id="A0A8T0H0P4"/>
<proteinExistence type="predicted"/>
<feature type="compositionally biased region" description="Polar residues" evidence="1">
    <location>
        <begin position="91"/>
        <end position="103"/>
    </location>
</feature>
<dbReference type="EMBL" id="CM026429">
    <property type="protein sequence ID" value="KAG0563924.1"/>
    <property type="molecule type" value="Genomic_DNA"/>
</dbReference>
<evidence type="ECO:0000256" key="1">
    <source>
        <dbReference type="SAM" id="MobiDB-lite"/>
    </source>
</evidence>
<feature type="compositionally biased region" description="Low complexity" evidence="1">
    <location>
        <begin position="78"/>
        <end position="89"/>
    </location>
</feature>
<comment type="caution">
    <text evidence="2">The sequence shown here is derived from an EMBL/GenBank/DDBJ whole genome shotgun (WGS) entry which is preliminary data.</text>
</comment>
<accession>A0A8T0H0P4</accession>